<dbReference type="SUPFAM" id="SSF55811">
    <property type="entry name" value="Nudix"/>
    <property type="match status" value="1"/>
</dbReference>
<evidence type="ECO:0000256" key="14">
    <source>
        <dbReference type="ARBA" id="ARBA00041592"/>
    </source>
</evidence>
<evidence type="ECO:0000256" key="18">
    <source>
        <dbReference type="PIRSR" id="PIRSR603561-2"/>
    </source>
</evidence>
<dbReference type="InterPro" id="IPR015797">
    <property type="entry name" value="NUDIX_hydrolase-like_dom_sf"/>
</dbReference>
<evidence type="ECO:0000256" key="11">
    <source>
        <dbReference type="ARBA" id="ARBA00036904"/>
    </source>
</evidence>
<gene>
    <name evidence="20" type="primary">mutT</name>
    <name evidence="20" type="ORF">EPA86_16920</name>
</gene>
<evidence type="ECO:0000313" key="21">
    <source>
        <dbReference type="Proteomes" id="UP000315303"/>
    </source>
</evidence>
<dbReference type="AlphaFoldDB" id="A0A502KPC9"/>
<evidence type="ECO:0000256" key="13">
    <source>
        <dbReference type="ARBA" id="ARBA00040794"/>
    </source>
</evidence>
<sequence length="138" mass="15654">MLKVVNVAVGVIVQAISSANEEPMFFLTQRHEHVHQANKWEFPGGKIEQSETVGQALARELKEEVAIDVLSCEHLMTINHDYGDKHVCLEVYLIDNYEGKPKALEGQKEGWFALSELATIDFPKANYPIVEQLESRFQ</sequence>
<protein>
    <recommendedName>
        <fullName evidence="13">8-oxo-dGTP diphosphatase</fullName>
        <ecNumber evidence="12">3.6.1.55</ecNumber>
    </recommendedName>
    <alternativeName>
        <fullName evidence="16">7,8-dihydro-8-oxoguanine-triphosphatase</fullName>
    </alternativeName>
    <alternativeName>
        <fullName evidence="15">Mutator protein MutT</fullName>
    </alternativeName>
    <alternativeName>
        <fullName evidence="14">dGTP pyrophosphohydrolase</fullName>
    </alternativeName>
</protein>
<dbReference type="GO" id="GO:0046872">
    <property type="term" value="F:metal ion binding"/>
    <property type="evidence" value="ECO:0007669"/>
    <property type="project" value="UniProtKB-KW"/>
</dbReference>
<dbReference type="Pfam" id="PF14815">
    <property type="entry name" value="NUDIX_4"/>
    <property type="match status" value="1"/>
</dbReference>
<feature type="binding site" evidence="17">
    <location>
        <position position="126"/>
    </location>
    <ligand>
        <name>8-oxo-dGTP</name>
        <dbReference type="ChEBI" id="CHEBI:77896"/>
    </ligand>
</feature>
<comment type="catalytic activity">
    <reaction evidence="10">
        <text>8-oxo-dGTP + H2O = 8-oxo-dGMP + diphosphate + H(+)</text>
        <dbReference type="Rhea" id="RHEA:31575"/>
        <dbReference type="ChEBI" id="CHEBI:15377"/>
        <dbReference type="ChEBI" id="CHEBI:15378"/>
        <dbReference type="ChEBI" id="CHEBI:33019"/>
        <dbReference type="ChEBI" id="CHEBI:63224"/>
        <dbReference type="ChEBI" id="CHEBI:77896"/>
        <dbReference type="EC" id="3.6.1.55"/>
    </reaction>
</comment>
<dbReference type="Gene3D" id="3.90.79.10">
    <property type="entry name" value="Nucleoside Triphosphate Pyrophosphohydrolase"/>
    <property type="match status" value="1"/>
</dbReference>
<evidence type="ECO:0000313" key="20">
    <source>
        <dbReference type="EMBL" id="TPH12045.1"/>
    </source>
</evidence>
<keyword evidence="9" id="KW-0234">DNA repair</keyword>
<dbReference type="PANTHER" id="PTHR47707:SF1">
    <property type="entry name" value="NUDIX HYDROLASE FAMILY PROTEIN"/>
    <property type="match status" value="1"/>
</dbReference>
<dbReference type="InterPro" id="IPR000086">
    <property type="entry name" value="NUDIX_hydrolase_dom"/>
</dbReference>
<dbReference type="EMBL" id="SAWY01000041">
    <property type="protein sequence ID" value="TPH12045.1"/>
    <property type="molecule type" value="Genomic_DNA"/>
</dbReference>
<dbReference type="GO" id="GO:0035539">
    <property type="term" value="F:8-oxo-7,8-dihydrodeoxyguanosine triphosphate pyrophosphatase activity"/>
    <property type="evidence" value="ECO:0007669"/>
    <property type="project" value="UniProtKB-EC"/>
</dbReference>
<evidence type="ECO:0000256" key="5">
    <source>
        <dbReference type="ARBA" id="ARBA00022723"/>
    </source>
</evidence>
<feature type="binding site" evidence="17">
    <location>
        <position position="30"/>
    </location>
    <ligand>
        <name>8-oxo-dGTP</name>
        <dbReference type="ChEBI" id="CHEBI:77896"/>
    </ligand>
</feature>
<evidence type="ECO:0000256" key="2">
    <source>
        <dbReference type="ARBA" id="ARBA00005582"/>
    </source>
</evidence>
<feature type="binding site" evidence="18">
    <location>
        <position position="64"/>
    </location>
    <ligand>
        <name>Mg(2+)</name>
        <dbReference type="ChEBI" id="CHEBI:18420"/>
    </ligand>
</feature>
<feature type="binding site" evidence="17">
    <location>
        <begin position="41"/>
        <end position="44"/>
    </location>
    <ligand>
        <name>8-oxo-dGTP</name>
        <dbReference type="ChEBI" id="CHEBI:77896"/>
    </ligand>
</feature>
<comment type="catalytic activity">
    <reaction evidence="11">
        <text>8-oxo-GTP + H2O = 8-oxo-GMP + diphosphate + H(+)</text>
        <dbReference type="Rhea" id="RHEA:67616"/>
        <dbReference type="ChEBI" id="CHEBI:15377"/>
        <dbReference type="ChEBI" id="CHEBI:15378"/>
        <dbReference type="ChEBI" id="CHEBI:33019"/>
        <dbReference type="ChEBI" id="CHEBI:143553"/>
        <dbReference type="ChEBI" id="CHEBI:145694"/>
    </reaction>
</comment>
<dbReference type="InterPro" id="IPR003561">
    <property type="entry name" value="Mutator_MutT"/>
</dbReference>
<feature type="binding site" evidence="18">
    <location>
        <position position="44"/>
    </location>
    <ligand>
        <name>Mg(2+)</name>
        <dbReference type="ChEBI" id="CHEBI:18420"/>
    </ligand>
</feature>
<dbReference type="GO" id="GO:0044715">
    <property type="term" value="F:8-oxo-dGDP phosphatase activity"/>
    <property type="evidence" value="ECO:0007669"/>
    <property type="project" value="TreeGrafter"/>
</dbReference>
<feature type="domain" description="Nudix hydrolase" evidence="19">
    <location>
        <begin position="2"/>
        <end position="135"/>
    </location>
</feature>
<evidence type="ECO:0000256" key="17">
    <source>
        <dbReference type="PIRSR" id="PIRSR603561-1"/>
    </source>
</evidence>
<evidence type="ECO:0000256" key="12">
    <source>
        <dbReference type="ARBA" id="ARBA00038905"/>
    </source>
</evidence>
<dbReference type="GO" id="GO:0006281">
    <property type="term" value="P:DNA repair"/>
    <property type="evidence" value="ECO:0007669"/>
    <property type="project" value="UniProtKB-KW"/>
</dbReference>
<evidence type="ECO:0000256" key="15">
    <source>
        <dbReference type="ARBA" id="ARBA00041979"/>
    </source>
</evidence>
<evidence type="ECO:0000259" key="19">
    <source>
        <dbReference type="PROSITE" id="PS51462"/>
    </source>
</evidence>
<evidence type="ECO:0000256" key="3">
    <source>
        <dbReference type="ARBA" id="ARBA00022457"/>
    </source>
</evidence>
<keyword evidence="6" id="KW-0227">DNA damage</keyword>
<comment type="caution">
    <text evidence="20">The sequence shown here is derived from an EMBL/GenBank/DDBJ whole genome shotgun (WGS) entry which is preliminary data.</text>
</comment>
<dbReference type="PROSITE" id="PS51462">
    <property type="entry name" value="NUDIX"/>
    <property type="match status" value="1"/>
</dbReference>
<comment type="cofactor">
    <cofactor evidence="1 18">
        <name>Mg(2+)</name>
        <dbReference type="ChEBI" id="CHEBI:18420"/>
    </cofactor>
</comment>
<evidence type="ECO:0000256" key="4">
    <source>
        <dbReference type="ARBA" id="ARBA00022705"/>
    </source>
</evidence>
<evidence type="ECO:0000256" key="7">
    <source>
        <dbReference type="ARBA" id="ARBA00022801"/>
    </source>
</evidence>
<evidence type="ECO:0000256" key="16">
    <source>
        <dbReference type="ARBA" id="ARBA00042798"/>
    </source>
</evidence>
<dbReference type="EC" id="3.6.1.55" evidence="12"/>
<keyword evidence="4" id="KW-0235">DNA replication</keyword>
<dbReference type="NCBIfam" id="TIGR00586">
    <property type="entry name" value="mutt"/>
    <property type="match status" value="1"/>
</dbReference>
<dbReference type="PRINTS" id="PR00502">
    <property type="entry name" value="NUDIXFAMILY"/>
</dbReference>
<keyword evidence="21" id="KW-1185">Reference proteome</keyword>
<dbReference type="OrthoDB" id="9810648at2"/>
<proteinExistence type="inferred from homology"/>
<dbReference type="GO" id="GO:0006260">
    <property type="term" value="P:DNA replication"/>
    <property type="evidence" value="ECO:0007669"/>
    <property type="project" value="UniProtKB-KW"/>
</dbReference>
<evidence type="ECO:0000256" key="9">
    <source>
        <dbReference type="ARBA" id="ARBA00023204"/>
    </source>
</evidence>
<evidence type="ECO:0000256" key="10">
    <source>
        <dbReference type="ARBA" id="ARBA00035861"/>
    </source>
</evidence>
<organism evidence="20 21">
    <name type="scientific">Litorilituus lipolyticus</name>
    <dbReference type="NCBI Taxonomy" id="2491017"/>
    <lineage>
        <taxon>Bacteria</taxon>
        <taxon>Pseudomonadati</taxon>
        <taxon>Pseudomonadota</taxon>
        <taxon>Gammaproteobacteria</taxon>
        <taxon>Alteromonadales</taxon>
        <taxon>Colwelliaceae</taxon>
        <taxon>Litorilituus</taxon>
    </lineage>
</organism>
<dbReference type="GO" id="GO:0044716">
    <property type="term" value="F:8-oxo-GDP phosphatase activity"/>
    <property type="evidence" value="ECO:0007669"/>
    <property type="project" value="TreeGrafter"/>
</dbReference>
<dbReference type="Proteomes" id="UP000315303">
    <property type="component" value="Unassembled WGS sequence"/>
</dbReference>
<dbReference type="InterPro" id="IPR020476">
    <property type="entry name" value="Nudix_hydrolase"/>
</dbReference>
<dbReference type="RefSeq" id="WP_140605576.1">
    <property type="nucleotide sequence ID" value="NZ_SAWY01000041.1"/>
</dbReference>
<feature type="binding site" evidence="17">
    <location>
        <position position="35"/>
    </location>
    <ligand>
        <name>8-oxo-dGTP</name>
        <dbReference type="ChEBI" id="CHEBI:77896"/>
    </ligand>
</feature>
<dbReference type="PANTHER" id="PTHR47707">
    <property type="entry name" value="8-OXO-DGTP DIPHOSPHATASE"/>
    <property type="match status" value="1"/>
</dbReference>
<dbReference type="InterPro" id="IPR029119">
    <property type="entry name" value="MutY_C"/>
</dbReference>
<dbReference type="InterPro" id="IPR047127">
    <property type="entry name" value="MutT-like"/>
</dbReference>
<reference evidence="20 21" key="1">
    <citation type="submission" date="2019-01" db="EMBL/GenBank/DDBJ databases">
        <title>Litorilituus lipolytica sp. nov., isolated from intertidal sand of the Yellow Sea in China.</title>
        <authorList>
            <person name="Liu A."/>
        </authorList>
    </citation>
    <scope>NUCLEOTIDE SEQUENCE [LARGE SCALE GENOMIC DNA]</scope>
    <source>
        <strain evidence="20 21">RZ04</strain>
    </source>
</reference>
<keyword evidence="5 18" id="KW-0479">Metal-binding</keyword>
<evidence type="ECO:0000256" key="8">
    <source>
        <dbReference type="ARBA" id="ARBA00022842"/>
    </source>
</evidence>
<name>A0A502KPC9_9GAMM</name>
<comment type="similarity">
    <text evidence="2">Belongs to the Nudix hydrolase family.</text>
</comment>
<dbReference type="FunFam" id="3.90.79.10:FF:000014">
    <property type="entry name" value="8-oxo-dGTP diphosphatase MutT"/>
    <property type="match status" value="1"/>
</dbReference>
<evidence type="ECO:0000256" key="6">
    <source>
        <dbReference type="ARBA" id="ARBA00022763"/>
    </source>
</evidence>
<keyword evidence="3" id="KW-0515">Mutator protein</keyword>
<accession>A0A502KPC9</accession>
<keyword evidence="7" id="KW-0378">Hydrolase</keyword>
<keyword evidence="8 18" id="KW-0460">Magnesium</keyword>
<dbReference type="CDD" id="cd03425">
    <property type="entry name" value="NUDIX_MutT_NudA_like"/>
    <property type="match status" value="1"/>
</dbReference>
<evidence type="ECO:0000256" key="1">
    <source>
        <dbReference type="ARBA" id="ARBA00001946"/>
    </source>
</evidence>
<dbReference type="GO" id="GO:0008413">
    <property type="term" value="F:8-oxo-7,8-dihydroguanosine triphosphate pyrophosphatase activity"/>
    <property type="evidence" value="ECO:0007669"/>
    <property type="project" value="InterPro"/>
</dbReference>